<dbReference type="AlphaFoldDB" id="A0A395V3K3"/>
<evidence type="ECO:0000313" key="2">
    <source>
        <dbReference type="Proteomes" id="UP000266172"/>
    </source>
</evidence>
<name>A0A395V3K3_9FIRM</name>
<sequence>MVEIYFLPWLRFCLCAATAACWPALPDRMLPAAYAICLFALLMRGDSRVLAGSAGQNASRSMRDLLICSASMRRQPRAGRLCRTAGSRSSCAGTGK</sequence>
<reference evidence="1 2" key="1">
    <citation type="submission" date="2018-08" db="EMBL/GenBank/DDBJ databases">
        <title>A genome reference for cultivated species of the human gut microbiota.</title>
        <authorList>
            <person name="Zou Y."/>
            <person name="Xue W."/>
            <person name="Luo G."/>
        </authorList>
    </citation>
    <scope>NUCLEOTIDE SEQUENCE [LARGE SCALE GENOMIC DNA]</scope>
    <source>
        <strain evidence="1 2">AF22-12AC</strain>
    </source>
</reference>
<gene>
    <name evidence="1" type="ORF">DWX93_14720</name>
</gene>
<dbReference type="EMBL" id="QRVL01000018">
    <property type="protein sequence ID" value="RGS37141.1"/>
    <property type="molecule type" value="Genomic_DNA"/>
</dbReference>
<comment type="caution">
    <text evidence="1">The sequence shown here is derived from an EMBL/GenBank/DDBJ whole genome shotgun (WGS) entry which is preliminary data.</text>
</comment>
<proteinExistence type="predicted"/>
<protein>
    <submittedName>
        <fullName evidence="1">Uncharacterized protein</fullName>
    </submittedName>
</protein>
<evidence type="ECO:0000313" key="1">
    <source>
        <dbReference type="EMBL" id="RGS37141.1"/>
    </source>
</evidence>
<dbReference type="Proteomes" id="UP000266172">
    <property type="component" value="Unassembled WGS sequence"/>
</dbReference>
<organism evidence="1 2">
    <name type="scientific">Roseburia hominis</name>
    <dbReference type="NCBI Taxonomy" id="301301"/>
    <lineage>
        <taxon>Bacteria</taxon>
        <taxon>Bacillati</taxon>
        <taxon>Bacillota</taxon>
        <taxon>Clostridia</taxon>
        <taxon>Lachnospirales</taxon>
        <taxon>Lachnospiraceae</taxon>
        <taxon>Roseburia</taxon>
    </lineage>
</organism>
<accession>A0A395V3K3</accession>